<protein>
    <submittedName>
        <fullName evidence="1">Uncharacterized protein</fullName>
    </submittedName>
</protein>
<dbReference type="EMBL" id="MN739664">
    <property type="protein sequence ID" value="QHT19263.1"/>
    <property type="molecule type" value="Genomic_DNA"/>
</dbReference>
<organism evidence="1">
    <name type="scientific">viral metagenome</name>
    <dbReference type="NCBI Taxonomy" id="1070528"/>
    <lineage>
        <taxon>unclassified sequences</taxon>
        <taxon>metagenomes</taxon>
        <taxon>organismal metagenomes</taxon>
    </lineage>
</organism>
<dbReference type="AlphaFoldDB" id="A0A6C0DSU2"/>
<sequence>MAARRIRSEREHQRAIADLYYKWDRNDESLEWWIQQYEKRLRAPLRHVIEERVFTTLRDRYERRLKEGRSTVHEIEAIIWGDAKLPSVGERLWSMLDVWERQWPSPPKSELQTLVTDSQNVHTRVVIKQTHKSMGLLVGQVVPAGQRTTDEILTAWMTTRTWAACKPLYEDMVIWGGTATIYVDDDYLYRKTLRSLWALIKSYHGEVYDELVNRLWEECNESIGVCAQGHITRLANVMVGFHEEFLSPQCSKEQFQDKMSAIAASTRPLPEKIAEARLIMDEHAVPEGERAAWFEAFD</sequence>
<reference evidence="1" key="1">
    <citation type="journal article" date="2020" name="Nature">
        <title>Giant virus diversity and host interactions through global metagenomics.</title>
        <authorList>
            <person name="Schulz F."/>
            <person name="Roux S."/>
            <person name="Paez-Espino D."/>
            <person name="Jungbluth S."/>
            <person name="Walsh D.A."/>
            <person name="Denef V.J."/>
            <person name="McMahon K.D."/>
            <person name="Konstantinidis K.T."/>
            <person name="Eloe-Fadrosh E.A."/>
            <person name="Kyrpides N.C."/>
            <person name="Woyke T."/>
        </authorList>
    </citation>
    <scope>NUCLEOTIDE SEQUENCE</scope>
    <source>
        <strain evidence="1">GVMAG-M-3300023174-57</strain>
    </source>
</reference>
<evidence type="ECO:0000313" key="1">
    <source>
        <dbReference type="EMBL" id="QHT19263.1"/>
    </source>
</evidence>
<name>A0A6C0DSU2_9ZZZZ</name>
<proteinExistence type="predicted"/>
<accession>A0A6C0DSU2</accession>